<dbReference type="PANTHER" id="PTHR19282">
    <property type="entry name" value="TETRASPANIN"/>
    <property type="match status" value="1"/>
</dbReference>
<evidence type="ECO:0000256" key="4">
    <source>
        <dbReference type="ARBA" id="ARBA00023136"/>
    </source>
</evidence>
<evidence type="ECO:0000256" key="1">
    <source>
        <dbReference type="ARBA" id="ARBA00004141"/>
    </source>
</evidence>
<dbReference type="OMA" id="FSCCINK"/>
<feature type="transmembrane region" description="Helical" evidence="5">
    <location>
        <begin position="316"/>
        <end position="338"/>
    </location>
</feature>
<comment type="caution">
    <text evidence="6">The sequence shown here is derived from an EMBL/GenBank/DDBJ whole genome shotgun (WGS) entry which is preliminary data.</text>
</comment>
<keyword evidence="7" id="KW-1185">Reference proteome</keyword>
<evidence type="ECO:0000313" key="6">
    <source>
        <dbReference type="EMBL" id="KHN88055.1"/>
    </source>
</evidence>
<evidence type="ECO:0000256" key="2">
    <source>
        <dbReference type="ARBA" id="ARBA00022692"/>
    </source>
</evidence>
<organism evidence="6 7">
    <name type="scientific">Toxocara canis</name>
    <name type="common">Canine roundworm</name>
    <dbReference type="NCBI Taxonomy" id="6265"/>
    <lineage>
        <taxon>Eukaryota</taxon>
        <taxon>Metazoa</taxon>
        <taxon>Ecdysozoa</taxon>
        <taxon>Nematoda</taxon>
        <taxon>Chromadorea</taxon>
        <taxon>Rhabditida</taxon>
        <taxon>Spirurina</taxon>
        <taxon>Ascaridomorpha</taxon>
        <taxon>Ascaridoidea</taxon>
        <taxon>Toxocaridae</taxon>
        <taxon>Toxocara</taxon>
    </lineage>
</organism>
<protein>
    <submittedName>
        <fullName evidence="6">Tetraspanin-5</fullName>
    </submittedName>
</protein>
<name>A0A0B2W4A7_TOXCA</name>
<dbReference type="EMBL" id="JPKZ01000272">
    <property type="protein sequence ID" value="KHN88055.1"/>
    <property type="molecule type" value="Genomic_DNA"/>
</dbReference>
<reference evidence="6 7" key="1">
    <citation type="submission" date="2014-11" db="EMBL/GenBank/DDBJ databases">
        <title>Genetic blueprint of the zoonotic pathogen Toxocara canis.</title>
        <authorList>
            <person name="Zhu X.-Q."/>
            <person name="Korhonen P.K."/>
            <person name="Cai H."/>
            <person name="Young N.D."/>
            <person name="Nejsum P."/>
            <person name="von Samson-Himmelstjerna G."/>
            <person name="Boag P.R."/>
            <person name="Tan P."/>
            <person name="Li Q."/>
            <person name="Min J."/>
            <person name="Yang Y."/>
            <person name="Wang X."/>
            <person name="Fang X."/>
            <person name="Hall R.S."/>
            <person name="Hofmann A."/>
            <person name="Sternberg P.W."/>
            <person name="Jex A.R."/>
            <person name="Gasser R.B."/>
        </authorList>
    </citation>
    <scope>NUCLEOTIDE SEQUENCE [LARGE SCALE GENOMIC DNA]</scope>
    <source>
        <strain evidence="6">PN_DK_2014</strain>
    </source>
</reference>
<dbReference type="InterPro" id="IPR008952">
    <property type="entry name" value="Tetraspanin_EC2_sf"/>
</dbReference>
<dbReference type="SUPFAM" id="SSF48652">
    <property type="entry name" value="Tetraspanin"/>
    <property type="match status" value="1"/>
</dbReference>
<keyword evidence="3 5" id="KW-1133">Transmembrane helix</keyword>
<feature type="transmembrane region" description="Helical" evidence="5">
    <location>
        <begin position="20"/>
        <end position="41"/>
    </location>
</feature>
<proteinExistence type="predicted"/>
<keyword evidence="2 5" id="KW-0812">Transmembrane</keyword>
<dbReference type="GO" id="GO:0005886">
    <property type="term" value="C:plasma membrane"/>
    <property type="evidence" value="ECO:0007669"/>
    <property type="project" value="TreeGrafter"/>
</dbReference>
<evidence type="ECO:0000256" key="3">
    <source>
        <dbReference type="ARBA" id="ARBA00022989"/>
    </source>
</evidence>
<dbReference type="STRING" id="6265.A0A0B2W4A7"/>
<evidence type="ECO:0000256" key="5">
    <source>
        <dbReference type="SAM" id="Phobius"/>
    </source>
</evidence>
<feature type="transmembrane region" description="Helical" evidence="5">
    <location>
        <begin position="62"/>
        <end position="86"/>
    </location>
</feature>
<dbReference type="InterPro" id="IPR018499">
    <property type="entry name" value="Tetraspanin/Peripherin"/>
</dbReference>
<feature type="transmembrane region" description="Helical" evidence="5">
    <location>
        <begin position="98"/>
        <end position="120"/>
    </location>
</feature>
<keyword evidence="4 5" id="KW-0472">Membrane</keyword>
<dbReference type="Gene3D" id="1.10.1450.10">
    <property type="entry name" value="Tetraspanin"/>
    <property type="match status" value="1"/>
</dbReference>
<dbReference type="AlphaFoldDB" id="A0A0B2W4A7"/>
<sequence length="357" mass="39275">MSSKTGEDEDSEISPCVKYTVFILSGFFFLISMFLLAVGLWGNIEKGGIVTQLNKAKIAEDIVLFDPTVVLIIVGGAMFIIDFFGWAGALRENVLFLLIYHTSIGIVILAELGLVVLVGVGQHFIAAIVETKLNDTIINYRDDLDMRDFVDWSQTTLECCGIWSADDWNENVYFSDDPALKMYGSPEAGGVPFSCCINKTISGVTNMACGHNSRLVKRKGLSGYNIYPNIYQKGCIKGLKIAILNDDPALKMYGSPEAGGVPFSCCINKTISGVTNMACGHNSRLVKRKGLSGYNIYPNIYQKGCIKGLKIAILKYVLIIAPVLTAIIVIEAACFALSRCLMTMVLQQRERWFAYLM</sequence>
<gene>
    <name evidence="6" type="primary">Tspan5</name>
    <name evidence="6" type="ORF">Tcan_08876</name>
</gene>
<dbReference type="OrthoDB" id="2014092at2759"/>
<dbReference type="Pfam" id="PF00335">
    <property type="entry name" value="Tetraspanin"/>
    <property type="match status" value="1"/>
</dbReference>
<comment type="subcellular location">
    <subcellularLocation>
        <location evidence="1">Membrane</location>
        <topology evidence="1">Multi-pass membrane protein</topology>
    </subcellularLocation>
</comment>
<dbReference type="PRINTS" id="PR00259">
    <property type="entry name" value="TMFOUR"/>
</dbReference>
<dbReference type="PANTHER" id="PTHR19282:SF431">
    <property type="entry name" value="TETRASPANIN 26A, ISOFORM B-RELATED"/>
    <property type="match status" value="1"/>
</dbReference>
<accession>A0A0B2W4A7</accession>
<evidence type="ECO:0000313" key="7">
    <source>
        <dbReference type="Proteomes" id="UP000031036"/>
    </source>
</evidence>
<dbReference type="Proteomes" id="UP000031036">
    <property type="component" value="Unassembled WGS sequence"/>
</dbReference>